<keyword evidence="14" id="KW-0511">Multifunctional enzyme</keyword>
<evidence type="ECO:0000313" key="23">
    <source>
        <dbReference type="Proteomes" id="UP000005207"/>
    </source>
</evidence>
<evidence type="ECO:0000256" key="17">
    <source>
        <dbReference type="ARBA" id="ARBA00045795"/>
    </source>
</evidence>
<dbReference type="Gene3D" id="3.90.550.10">
    <property type="entry name" value="Spore Coat Polysaccharide Biosynthesis Protein SpsA, Chain A"/>
    <property type="match status" value="1"/>
</dbReference>
<dbReference type="SUPFAM" id="SSF53448">
    <property type="entry name" value="Nucleotide-diphospho-sugar transferases"/>
    <property type="match status" value="1"/>
</dbReference>
<dbReference type="InterPro" id="IPR002495">
    <property type="entry name" value="Glyco_trans_8"/>
</dbReference>
<reference evidence="22" key="3">
    <citation type="submission" date="2025-09" db="UniProtKB">
        <authorList>
            <consortium name="Ensembl"/>
        </authorList>
    </citation>
    <scope>IDENTIFICATION</scope>
</reference>
<evidence type="ECO:0000256" key="12">
    <source>
        <dbReference type="ARBA" id="ARBA00023180"/>
    </source>
</evidence>
<evidence type="ECO:0000256" key="10">
    <source>
        <dbReference type="ARBA" id="ARBA00023034"/>
    </source>
</evidence>
<evidence type="ECO:0000256" key="14">
    <source>
        <dbReference type="ARBA" id="ARBA00023268"/>
    </source>
</evidence>
<evidence type="ECO:0000256" key="9">
    <source>
        <dbReference type="ARBA" id="ARBA00022989"/>
    </source>
</evidence>
<evidence type="ECO:0000256" key="6">
    <source>
        <dbReference type="ARBA" id="ARBA00022692"/>
    </source>
</evidence>
<dbReference type="CDD" id="cd06431">
    <property type="entry name" value="GT8_LARGE_C"/>
    <property type="match status" value="1"/>
</dbReference>
<comment type="similarity">
    <text evidence="16">In the C-terminal section; belongs to the glycosyltransferase 49 family.</text>
</comment>
<sequence length="676" mass="78627">MAGQAADGNYGNQQWGASADTGPEDGDNTAEEKNNHTGCPRSPTVQKCELIHVACVCAGHNASRDVVTLVKSVLFHRRNPLHFHFITDTVANRILSSLFQSWMVPSVQVSFYDADELKSEVSWIPNKHYSGIYGLMKLTLTKALPSDLSKVIVLDTDITFATDIAELWGIFRKFTDKQVIGLVENQSDWYLGNLWKNHKPWPALGRGFNTGVILLYLERLRRIGWEQMWRLTAERELMSMLSTSLADQDIFNAFIKQNPVLVHQLPCFWNVQLSDHTRSEQCYTEVSDLKVIHWNSPKKLRVKNKHVEFFRNLYLTFLEYDGNLLRRELFGCPTQASPESIKLQKALEELDEDDQCYDFRRERLTVHRVHLYFLQYDYTPTEDNTDITLVAQLSMDRLQMLEAICKHWEGPISLALYMSDAEAQQFLRYAQASEVLKNRKNVGYHIVYKEGQFYPVNLVRNVALKNANTPYVFLTDVDFLPMYGLYDYLRKSVVQMDMAHTKKALVVPAFETLRYRLSFPKSKAELLSMLDMGTLYTFRYHVWPKGHAPTNYAKWRTATTPYKVEWEPDFEPYVVVRRECPEYDQRFVGFGWNKVSHIMELDAQEYDLMVLPNAFMIHMPHAPSFDISKFRSSSSYRNCLNTLKDEFHQDLSRKYGSAALKYLTARKQQPYSYNLF</sequence>
<dbReference type="GO" id="GO:0000139">
    <property type="term" value="C:Golgi membrane"/>
    <property type="evidence" value="ECO:0007669"/>
    <property type="project" value="UniProtKB-SubCell"/>
</dbReference>
<keyword evidence="11" id="KW-0472">Membrane</keyword>
<comment type="function">
    <text evidence="17">Bifunctional glycosyltransferase with both alpha-1,3-xylosyltransferase and beta-1,3-glucuronyltransferase activities involved in the maturation of alpha-dystroglycan (DAG1) by glycosylation leading to DAG1 binding to laminin G-like domain-containing extracellular proteins with high affinity and in a phosphorylated-O-mannosyl trisaccharide dependent manner. Elongates the glucuronyl-beta-1,4-xylose-beta disaccharide primer structure by adding repeating units [-3-Xylose-alpha-1,3-GlcA-beta-1-] to produce a heteropolysaccharide. Supports the maturation of DAG1 more effectively than LARGE1. In addition, can modify both heparan sulfate (HS)- and chondroitin/dermatan sulfate (CS/DS)-proteoglycans (PGs), namely GPC4, with a glycosaminoglycan (GAG)-like polysaccharide composed of xylose and glucuronic acid to confer laminin binding.</text>
</comment>
<evidence type="ECO:0000256" key="11">
    <source>
        <dbReference type="ARBA" id="ARBA00023136"/>
    </source>
</evidence>
<protein>
    <submittedName>
        <fullName evidence="22">LARGE xylosyl- and glucuronyltransferase 2</fullName>
    </submittedName>
</protein>
<reference evidence="23" key="1">
    <citation type="submission" date="2012-01" db="EMBL/GenBank/DDBJ databases">
        <title>The Genome Sequence of Oreochromis niloticus (Nile Tilapia).</title>
        <authorList>
            <consortium name="Broad Institute Genome Assembly Team"/>
            <consortium name="Broad Institute Sequencing Platform"/>
            <person name="Di Palma F."/>
            <person name="Johnson J."/>
            <person name="Lander E.S."/>
            <person name="Lindblad-Toh K."/>
        </authorList>
    </citation>
    <scope>NUCLEOTIDE SEQUENCE [LARGE SCALE GENOMIC DNA]</scope>
</reference>
<comment type="catalytic activity">
    <reaction evidence="18">
        <text>3-O-{beta-D-GlcA-(1-&gt;[3)-alpha-D-Xyl-(1-&gt;3)-beta-D-GlcA-(1-&gt;](n)-4)-beta-D-Xyl-(1-&gt;4)-Rib-ol-P-Rib-ol-P-3-beta-D-GalNAc-(1-&gt;3)-beta-D-GlcNAc-(1-&gt;4)-O-6-P-alpha-D-Man}-L-Thr-[protein] + UDP-alpha-D-xylose = 3-O-{(1-&gt;[3)-alpha-D-Xyl-(1-&gt;3)-beta-D-GlcA-(1-&gt;](n+1)-4)-beta-D-Xyl-(1-&gt;4)-Rib-ol-P-Rib-ol-P-3-beta-D-GalNAc-(1-&gt;3)-beta-D-GlcNAc-(1-&gt;4)-O-6-P-alpha-D-Man}-L-Thr-[protein] + UDP + H(+)</text>
        <dbReference type="Rhea" id="RHEA:68368"/>
        <dbReference type="Rhea" id="RHEA-COMP:17485"/>
        <dbReference type="Rhea" id="RHEA-COMP:17486"/>
        <dbReference type="ChEBI" id="CHEBI:15378"/>
        <dbReference type="ChEBI" id="CHEBI:57632"/>
        <dbReference type="ChEBI" id="CHEBI:58223"/>
        <dbReference type="ChEBI" id="CHEBI:177354"/>
        <dbReference type="ChEBI" id="CHEBI:177355"/>
    </reaction>
    <physiologicalReaction direction="left-to-right" evidence="18">
        <dbReference type="Rhea" id="RHEA:68369"/>
    </physiologicalReaction>
</comment>
<keyword evidence="23" id="KW-1185">Reference proteome</keyword>
<comment type="cofactor">
    <cofactor evidence="1">
        <name>Mn(2+)</name>
        <dbReference type="ChEBI" id="CHEBI:29035"/>
    </cofactor>
</comment>
<keyword evidence="7" id="KW-0479">Metal-binding</keyword>
<comment type="catalytic activity">
    <reaction evidence="19">
        <text>3-O-{(1-&gt;[3)-alpha-D-Xyl-(1-&gt;3)-beta-D-GlcA-(1-&gt;](n)-4)-beta-D-Xyl-(1-&gt;4)-Rib-ol-P-Rib-ol-P-3-beta-D-GalNAc-(1-&gt;3)-beta-D-GlcNAc-(1-&gt;4)-O-6-P-alpha-D-Man}-L-Thr-[protein] + UDP-alpha-D-glucuronate = 3-O-{beta-D-GlcA-(1-&gt;[3)-alpha-D-Xyl-(1-&gt;3)-beta-D-GlcA-(1-&gt;](n)-4)-beta-D-Xyl-(1-&gt;4)-Rib-ol-P-Rib-ol-P-3-beta-D-GalNAc-(1-&gt;3)-beta-D-GlcNAc-(1-&gt;4)-O-6-P-alpha-D-Man}-L-Thr-[protein] + UDP + H(+)</text>
        <dbReference type="Rhea" id="RHEA:67924"/>
        <dbReference type="Rhea" id="RHEA-COMP:17484"/>
        <dbReference type="Rhea" id="RHEA-COMP:17486"/>
        <dbReference type="ChEBI" id="CHEBI:15378"/>
        <dbReference type="ChEBI" id="CHEBI:58052"/>
        <dbReference type="ChEBI" id="CHEBI:58223"/>
        <dbReference type="ChEBI" id="CHEBI:177354"/>
        <dbReference type="ChEBI" id="CHEBI:177355"/>
    </reaction>
    <physiologicalReaction direction="left-to-right" evidence="19">
        <dbReference type="Rhea" id="RHEA:67925"/>
    </physiologicalReaction>
</comment>
<dbReference type="FunFam" id="3.90.550.10:FF:000229">
    <property type="entry name" value="Glycosyltransferase-like protein LARGE"/>
    <property type="match status" value="1"/>
</dbReference>
<evidence type="ECO:0000256" key="7">
    <source>
        <dbReference type="ARBA" id="ARBA00022723"/>
    </source>
</evidence>
<dbReference type="GO" id="GO:0046872">
    <property type="term" value="F:metal ion binding"/>
    <property type="evidence" value="ECO:0007669"/>
    <property type="project" value="UniProtKB-KW"/>
</dbReference>
<reference evidence="22" key="2">
    <citation type="submission" date="2025-08" db="UniProtKB">
        <authorList>
            <consortium name="Ensembl"/>
        </authorList>
    </citation>
    <scope>IDENTIFICATION</scope>
</reference>
<evidence type="ECO:0000256" key="8">
    <source>
        <dbReference type="ARBA" id="ARBA00022968"/>
    </source>
</evidence>
<keyword evidence="4" id="KW-0328">Glycosyltransferase</keyword>
<evidence type="ECO:0000256" key="2">
    <source>
        <dbReference type="ARBA" id="ARBA00004323"/>
    </source>
</evidence>
<comment type="subcellular location">
    <subcellularLocation>
        <location evidence="2">Golgi apparatus membrane</location>
        <topology evidence="2">Single-pass type II membrane protein</topology>
    </subcellularLocation>
</comment>
<feature type="region of interest" description="Disordered" evidence="21">
    <location>
        <begin position="1"/>
        <end position="41"/>
    </location>
</feature>
<dbReference type="Pfam" id="PF01501">
    <property type="entry name" value="Glyco_transf_8"/>
    <property type="match status" value="1"/>
</dbReference>
<proteinExistence type="inferred from homology"/>
<dbReference type="GO" id="GO:0015020">
    <property type="term" value="F:glucuronosyltransferase activity"/>
    <property type="evidence" value="ECO:0007669"/>
    <property type="project" value="TreeGrafter"/>
</dbReference>
<dbReference type="InterPro" id="IPR051292">
    <property type="entry name" value="Xyl/GlcA_transferase"/>
</dbReference>
<dbReference type="GO" id="GO:0035269">
    <property type="term" value="P:protein O-linked glycosylation via mannose"/>
    <property type="evidence" value="ECO:0007669"/>
    <property type="project" value="TreeGrafter"/>
</dbReference>
<dbReference type="GeneTree" id="ENSGT00940000158758"/>
<name>I3KEU4_ORENI</name>
<gene>
    <name evidence="22" type="primary">LARGE2</name>
    <name evidence="22" type="synonym">large2</name>
</gene>
<evidence type="ECO:0000256" key="1">
    <source>
        <dbReference type="ARBA" id="ARBA00001936"/>
    </source>
</evidence>
<dbReference type="InterPro" id="IPR029044">
    <property type="entry name" value="Nucleotide-diphossugar_trans"/>
</dbReference>
<evidence type="ECO:0000256" key="15">
    <source>
        <dbReference type="ARBA" id="ARBA00038461"/>
    </source>
</evidence>
<evidence type="ECO:0000313" key="22">
    <source>
        <dbReference type="Ensembl" id="ENSONIP00000019639.2"/>
    </source>
</evidence>
<dbReference type="GO" id="GO:0042285">
    <property type="term" value="F:xylosyltransferase activity"/>
    <property type="evidence" value="ECO:0007669"/>
    <property type="project" value="UniProtKB-ARBA"/>
</dbReference>
<evidence type="ECO:0000256" key="19">
    <source>
        <dbReference type="ARBA" id="ARBA00049259"/>
    </source>
</evidence>
<evidence type="ECO:0000256" key="3">
    <source>
        <dbReference type="ARBA" id="ARBA00004922"/>
    </source>
</evidence>
<dbReference type="FunFam" id="3.90.550.10:FF:000016">
    <property type="entry name" value="LARGE xylosyl- and glucuronyltransferase 2"/>
    <property type="match status" value="1"/>
</dbReference>
<dbReference type="Pfam" id="PF13896">
    <property type="entry name" value="Glyco_transf_49"/>
    <property type="match status" value="2"/>
</dbReference>
<evidence type="ECO:0000256" key="20">
    <source>
        <dbReference type="ARBA" id="ARBA00049472"/>
    </source>
</evidence>
<keyword evidence="8" id="KW-0735">Signal-anchor</keyword>
<keyword evidence="12" id="KW-0325">Glycoprotein</keyword>
<dbReference type="PANTHER" id="PTHR12270:SF23">
    <property type="entry name" value="XYLOSYL- AND GLUCURONYLTRANSFERASE LARGE2"/>
    <property type="match status" value="1"/>
</dbReference>
<keyword evidence="13" id="KW-0464">Manganese</keyword>
<dbReference type="PANTHER" id="PTHR12270">
    <property type="entry name" value="GLYCOSYLTRANSFERASE-RELATED"/>
    <property type="match status" value="1"/>
</dbReference>
<evidence type="ECO:0000256" key="18">
    <source>
        <dbReference type="ARBA" id="ARBA00048091"/>
    </source>
</evidence>
<comment type="pathway">
    <text evidence="3">Protein modification; protein glycosylation.</text>
</comment>
<evidence type="ECO:0000256" key="21">
    <source>
        <dbReference type="SAM" id="MobiDB-lite"/>
    </source>
</evidence>
<evidence type="ECO:0000256" key="16">
    <source>
        <dbReference type="ARBA" id="ARBA00038468"/>
    </source>
</evidence>
<accession>I3KEU4</accession>
<comment type="similarity">
    <text evidence="15">In the N-terminal section; belongs to the glycosyltransferase 8 family.</text>
</comment>
<comment type="catalytic activity">
    <reaction evidence="20">
        <text>3-O-[beta-D-GlcA-(1-&gt;3)-beta-D-Xyl-(1-&gt;4)-Rib-ol-P-Rib-ol-P-3-beta-D-GalNAc-(1-&gt;3)-beta-D-GlcNAc-(1-&gt;4)-(O-6-P-alpha-D-Man)]-Thr-[protein] + UDP-alpha-D-xylose = 3-O-[alpha-D-Xyl-(1-&gt;3)-beta-D-GlcA-(1-&gt;4)-beta-D-Xyl-(1-&gt;4)-Rib-ol-P-Rib-ol-P-3-beta-D-GalNAc-(1-&gt;3)-beta-D-GlcNAc-(1-&gt;4)-(O-6-P-alpha-D-Man)]-Thr-[protein] + UDP + H(+)</text>
        <dbReference type="Rhea" id="RHEA:57336"/>
        <dbReference type="Rhea" id="RHEA-COMP:17482"/>
        <dbReference type="Rhea" id="RHEA-COMP:17483"/>
        <dbReference type="ChEBI" id="CHEBI:15378"/>
        <dbReference type="ChEBI" id="CHEBI:57632"/>
        <dbReference type="ChEBI" id="CHEBI:58223"/>
        <dbReference type="ChEBI" id="CHEBI:177336"/>
        <dbReference type="ChEBI" id="CHEBI:177352"/>
    </reaction>
    <physiologicalReaction direction="left-to-right" evidence="20">
        <dbReference type="Rhea" id="RHEA:57337"/>
    </physiologicalReaction>
</comment>
<evidence type="ECO:0000256" key="4">
    <source>
        <dbReference type="ARBA" id="ARBA00022676"/>
    </source>
</evidence>
<evidence type="ECO:0000256" key="13">
    <source>
        <dbReference type="ARBA" id="ARBA00023211"/>
    </source>
</evidence>
<keyword evidence="10" id="KW-0333">Golgi apparatus</keyword>
<dbReference type="Ensembl" id="ENSONIT00000019656.2">
    <property type="protein sequence ID" value="ENSONIP00000019639.2"/>
    <property type="gene ID" value="ENSONIG00000015607.2"/>
</dbReference>
<evidence type="ECO:0000256" key="5">
    <source>
        <dbReference type="ARBA" id="ARBA00022679"/>
    </source>
</evidence>
<dbReference type="Proteomes" id="UP000005207">
    <property type="component" value="Linkage group LG1"/>
</dbReference>
<keyword evidence="9" id="KW-1133">Transmembrane helix</keyword>
<dbReference type="AlphaFoldDB" id="I3KEU4"/>
<organism evidence="22 23">
    <name type="scientific">Oreochromis niloticus</name>
    <name type="common">Nile tilapia</name>
    <name type="synonym">Tilapia nilotica</name>
    <dbReference type="NCBI Taxonomy" id="8128"/>
    <lineage>
        <taxon>Eukaryota</taxon>
        <taxon>Metazoa</taxon>
        <taxon>Chordata</taxon>
        <taxon>Craniata</taxon>
        <taxon>Vertebrata</taxon>
        <taxon>Euteleostomi</taxon>
        <taxon>Actinopterygii</taxon>
        <taxon>Neopterygii</taxon>
        <taxon>Teleostei</taxon>
        <taxon>Neoteleostei</taxon>
        <taxon>Acanthomorphata</taxon>
        <taxon>Ovalentaria</taxon>
        <taxon>Cichlomorphae</taxon>
        <taxon>Cichliformes</taxon>
        <taxon>Cichlidae</taxon>
        <taxon>African cichlids</taxon>
        <taxon>Pseudocrenilabrinae</taxon>
        <taxon>Oreochromini</taxon>
        <taxon>Oreochromis</taxon>
    </lineage>
</organism>
<keyword evidence="6" id="KW-0812">Transmembrane</keyword>
<keyword evidence="5" id="KW-0808">Transferase</keyword>